<gene>
    <name evidence="1" type="ORF">IC231_03820</name>
</gene>
<keyword evidence="2" id="KW-1185">Reference proteome</keyword>
<sequence>MNTELARYETIVTLNPATEWRISVTDNARPDLANIMGNTDMYYEATLNNMGAGQVLENHSPVFATQALQFVGWKLPTTLSHLAFDADGDSLVYSLDRPMLGCSTPATYLPVSAGGIIDLSDTNGGVPCVATLPTTLSTYSPTYPLSSFSFTGACPVKTATPSFIFNPAMGSMSFTPYLFIAGTSTAQQAQNKYAVVVKVDEYRRMPNNTYFHIGSVRRDMIFIVSNCGINQNPSLAPITINGTSQAASAVIPVTAGRLISLNLAGTDPNSGQILTLTSNAEQTLPNSEFTPSAPGMQPTAQLNWLPPATLRPGLYYCTVTTTDNACPIKGVTQQTLTFRVTNTTLATSTATAKAVTTLAAVPTPFSGQVSFRLAQAGVQDVTIFDRLGRQVATLRSAATGEVTWQPAASVAPGLYLARTADGRQVARLLRSDTE</sequence>
<name>A0ABR8JBZ4_9BACT</name>
<protein>
    <recommendedName>
        <fullName evidence="3">T9SS type A sorting domain-containing protein</fullName>
    </recommendedName>
</protein>
<dbReference type="Proteomes" id="UP000642468">
    <property type="component" value="Unassembled WGS sequence"/>
</dbReference>
<reference evidence="1 2" key="1">
    <citation type="submission" date="2020-09" db="EMBL/GenBank/DDBJ databases">
        <authorList>
            <person name="Kim M.K."/>
        </authorList>
    </citation>
    <scope>NUCLEOTIDE SEQUENCE [LARGE SCALE GENOMIC DNA]</scope>
    <source>
        <strain evidence="1 2">BT646</strain>
    </source>
</reference>
<dbReference type="RefSeq" id="WP_190783265.1">
    <property type="nucleotide sequence ID" value="NZ_JACWZZ010000001.1"/>
</dbReference>
<evidence type="ECO:0000313" key="1">
    <source>
        <dbReference type="EMBL" id="MBD2714158.1"/>
    </source>
</evidence>
<accession>A0ABR8JBZ4</accession>
<dbReference type="EMBL" id="JACWZZ010000001">
    <property type="protein sequence ID" value="MBD2714158.1"/>
    <property type="molecule type" value="Genomic_DNA"/>
</dbReference>
<evidence type="ECO:0000313" key="2">
    <source>
        <dbReference type="Proteomes" id="UP000642468"/>
    </source>
</evidence>
<evidence type="ECO:0008006" key="3">
    <source>
        <dbReference type="Google" id="ProtNLM"/>
    </source>
</evidence>
<organism evidence="1 2">
    <name type="scientific">Hymenobacter duratus</name>
    <dbReference type="NCBI Taxonomy" id="2771356"/>
    <lineage>
        <taxon>Bacteria</taxon>
        <taxon>Pseudomonadati</taxon>
        <taxon>Bacteroidota</taxon>
        <taxon>Cytophagia</taxon>
        <taxon>Cytophagales</taxon>
        <taxon>Hymenobacteraceae</taxon>
        <taxon>Hymenobacter</taxon>
    </lineage>
</organism>
<comment type="caution">
    <text evidence="1">The sequence shown here is derived from an EMBL/GenBank/DDBJ whole genome shotgun (WGS) entry which is preliminary data.</text>
</comment>
<proteinExistence type="predicted"/>